<feature type="binding site" evidence="8">
    <location>
        <position position="61"/>
    </location>
    <ligand>
        <name>(R)-pantoate</name>
        <dbReference type="ChEBI" id="CHEBI:15980"/>
    </ligand>
</feature>
<dbReference type="PANTHER" id="PTHR21299">
    <property type="entry name" value="CYTIDYLATE KINASE/PANTOATE-BETA-ALANINE LIGASE"/>
    <property type="match status" value="1"/>
</dbReference>
<feature type="binding site" evidence="8">
    <location>
        <begin position="147"/>
        <end position="150"/>
    </location>
    <ligand>
        <name>ATP</name>
        <dbReference type="ChEBI" id="CHEBI:30616"/>
    </ligand>
</feature>
<comment type="catalytic activity">
    <reaction evidence="7 8">
        <text>(R)-pantoate + beta-alanine + ATP = (R)-pantothenate + AMP + diphosphate + H(+)</text>
        <dbReference type="Rhea" id="RHEA:10912"/>
        <dbReference type="ChEBI" id="CHEBI:15378"/>
        <dbReference type="ChEBI" id="CHEBI:15980"/>
        <dbReference type="ChEBI" id="CHEBI:29032"/>
        <dbReference type="ChEBI" id="CHEBI:30616"/>
        <dbReference type="ChEBI" id="CHEBI:33019"/>
        <dbReference type="ChEBI" id="CHEBI:57966"/>
        <dbReference type="ChEBI" id="CHEBI:456215"/>
        <dbReference type="EC" id="6.3.2.1"/>
    </reaction>
</comment>
<evidence type="ECO:0000256" key="4">
    <source>
        <dbReference type="ARBA" id="ARBA00022655"/>
    </source>
</evidence>
<evidence type="ECO:0000313" key="10">
    <source>
        <dbReference type="Proteomes" id="UP000659388"/>
    </source>
</evidence>
<comment type="pathway">
    <text evidence="1 8">Cofactor biosynthesis; (R)-pantothenate biosynthesis; (R)-pantothenate from (R)-pantoate and beta-alanine: step 1/1.</text>
</comment>
<keyword evidence="6 8" id="KW-0067">ATP-binding</keyword>
<sequence>MEVFKEIFPLQSYLQEHRKSGKSIGLVPTMGALHKGHLSLVGEALAEADIVVCSVFVNPTQFNNAADLDKYPRTLEDDLKMLETAGCNAVFCPSVEEMYPSLPVVKFDFGNLERVMEGSFRPGHFNGVGVIVSKLFNIVNPDFAYFGQKDLQQYMIIAQMVNDLSFSVKLRRVLIFREESGLAMSSRNRRLSEEAKDQAASIYKALRLCEDYLHRGEELDKLKREAYKLMEDNLVQVEYLEVVEPSTLEPVENVSSQKSVAVCIAAYVEGVRLIDNVIIKLDF</sequence>
<comment type="caution">
    <text evidence="8">Lacks conserved residue(s) required for the propagation of feature annotation.</text>
</comment>
<evidence type="ECO:0000313" key="9">
    <source>
        <dbReference type="EMBL" id="MBL3654928.1"/>
    </source>
</evidence>
<dbReference type="PANTHER" id="PTHR21299:SF1">
    <property type="entry name" value="PANTOATE--BETA-ALANINE LIGASE"/>
    <property type="match status" value="1"/>
</dbReference>
<feature type="binding site" evidence="8">
    <location>
        <position position="61"/>
    </location>
    <ligand>
        <name>beta-alanine</name>
        <dbReference type="ChEBI" id="CHEBI:57966"/>
    </ligand>
</feature>
<dbReference type="HAMAP" id="MF_00158">
    <property type="entry name" value="PanC"/>
    <property type="match status" value="1"/>
</dbReference>
<keyword evidence="5 8" id="KW-0547">Nucleotide-binding</keyword>
<comment type="subcellular location">
    <subcellularLocation>
        <location evidence="8">Cytoplasm</location>
    </subcellularLocation>
</comment>
<protein>
    <recommendedName>
        <fullName evidence="8">Pantothenate synthetase</fullName>
        <shortName evidence="8">PS</shortName>
        <ecNumber evidence="8">6.3.2.1</ecNumber>
    </recommendedName>
    <alternativeName>
        <fullName evidence="8">Pantoate--beta-alanine ligase</fullName>
    </alternativeName>
    <alternativeName>
        <fullName evidence="8">Pantoate-activating enzyme</fullName>
    </alternativeName>
</protein>
<dbReference type="NCBIfam" id="TIGR00018">
    <property type="entry name" value="panC"/>
    <property type="match status" value="1"/>
</dbReference>
<dbReference type="GO" id="GO:0015940">
    <property type="term" value="P:pantothenate biosynthetic process"/>
    <property type="evidence" value="ECO:0007669"/>
    <property type="project" value="UniProtKB-UniRule"/>
</dbReference>
<feature type="binding site" evidence="8">
    <location>
        <begin position="30"/>
        <end position="37"/>
    </location>
    <ligand>
        <name>ATP</name>
        <dbReference type="ChEBI" id="CHEBI:30616"/>
    </ligand>
</feature>
<evidence type="ECO:0000256" key="6">
    <source>
        <dbReference type="ARBA" id="ARBA00022840"/>
    </source>
</evidence>
<dbReference type="SUPFAM" id="SSF52374">
    <property type="entry name" value="Nucleotidylyl transferase"/>
    <property type="match status" value="1"/>
</dbReference>
<dbReference type="EMBL" id="JAESIY010000001">
    <property type="protein sequence ID" value="MBL3654928.1"/>
    <property type="molecule type" value="Genomic_DNA"/>
</dbReference>
<comment type="subunit">
    <text evidence="8">Homodimer.</text>
</comment>
<dbReference type="GO" id="GO:0005829">
    <property type="term" value="C:cytosol"/>
    <property type="evidence" value="ECO:0007669"/>
    <property type="project" value="TreeGrafter"/>
</dbReference>
<dbReference type="EC" id="6.3.2.1" evidence="8"/>
<dbReference type="CDD" id="cd00560">
    <property type="entry name" value="PanC"/>
    <property type="match status" value="1"/>
</dbReference>
<dbReference type="InterPro" id="IPR003721">
    <property type="entry name" value="Pantoate_ligase"/>
</dbReference>
<comment type="function">
    <text evidence="8">Catalyzes the condensation of pantoate with beta-alanine in an ATP-dependent reaction via a pantoyl-adenylate intermediate.</text>
</comment>
<keyword evidence="10" id="KW-1185">Reference proteome</keyword>
<organism evidence="9 10">
    <name type="scientific">Fulvivirga sediminis</name>
    <dbReference type="NCBI Taxonomy" id="2803949"/>
    <lineage>
        <taxon>Bacteria</taxon>
        <taxon>Pseudomonadati</taxon>
        <taxon>Bacteroidota</taxon>
        <taxon>Cytophagia</taxon>
        <taxon>Cytophagales</taxon>
        <taxon>Fulvivirgaceae</taxon>
        <taxon>Fulvivirga</taxon>
    </lineage>
</organism>
<dbReference type="AlphaFoldDB" id="A0A937F6E5"/>
<dbReference type="Gene3D" id="3.40.50.620">
    <property type="entry name" value="HUPs"/>
    <property type="match status" value="1"/>
</dbReference>
<keyword evidence="4 8" id="KW-0566">Pantothenate biosynthesis</keyword>
<dbReference type="InterPro" id="IPR042176">
    <property type="entry name" value="Pantoate_ligase_C"/>
</dbReference>
<gene>
    <name evidence="8" type="primary">panC</name>
    <name evidence="9" type="ORF">JL102_02200</name>
</gene>
<dbReference type="NCBIfam" id="TIGR00125">
    <property type="entry name" value="cyt_tran_rel"/>
    <property type="match status" value="1"/>
</dbReference>
<dbReference type="RefSeq" id="WP_202242038.1">
    <property type="nucleotide sequence ID" value="NZ_JAESIY010000001.1"/>
</dbReference>
<proteinExistence type="inferred from homology"/>
<comment type="similarity">
    <text evidence="2 8">Belongs to the pantothenate synthetase family.</text>
</comment>
<evidence type="ECO:0000256" key="1">
    <source>
        <dbReference type="ARBA" id="ARBA00004990"/>
    </source>
</evidence>
<dbReference type="GO" id="GO:0005524">
    <property type="term" value="F:ATP binding"/>
    <property type="evidence" value="ECO:0007669"/>
    <property type="project" value="UniProtKB-KW"/>
</dbReference>
<feature type="binding site" evidence="8">
    <location>
        <position position="153"/>
    </location>
    <ligand>
        <name>(R)-pantoate</name>
        <dbReference type="ChEBI" id="CHEBI:15980"/>
    </ligand>
</feature>
<accession>A0A937F6E5</accession>
<evidence type="ECO:0000256" key="2">
    <source>
        <dbReference type="ARBA" id="ARBA00009256"/>
    </source>
</evidence>
<dbReference type="Proteomes" id="UP000659388">
    <property type="component" value="Unassembled WGS sequence"/>
</dbReference>
<comment type="miscellaneous">
    <text evidence="8">The reaction proceeds by a bi uni uni bi ping pong mechanism.</text>
</comment>
<dbReference type="InterPro" id="IPR014729">
    <property type="entry name" value="Rossmann-like_a/b/a_fold"/>
</dbReference>
<dbReference type="Gene3D" id="3.30.1300.10">
    <property type="entry name" value="Pantoate-beta-alanine ligase, C-terminal domain"/>
    <property type="match status" value="1"/>
</dbReference>
<evidence type="ECO:0000256" key="5">
    <source>
        <dbReference type="ARBA" id="ARBA00022741"/>
    </source>
</evidence>
<feature type="binding site" evidence="8">
    <location>
        <begin position="184"/>
        <end position="187"/>
    </location>
    <ligand>
        <name>ATP</name>
        <dbReference type="ChEBI" id="CHEBI:30616"/>
    </ligand>
</feature>
<dbReference type="GO" id="GO:0004592">
    <property type="term" value="F:pantoate-beta-alanine ligase activity"/>
    <property type="evidence" value="ECO:0007669"/>
    <property type="project" value="UniProtKB-UniRule"/>
</dbReference>
<keyword evidence="3 8" id="KW-0436">Ligase</keyword>
<keyword evidence="8" id="KW-0963">Cytoplasm</keyword>
<evidence type="ECO:0000256" key="3">
    <source>
        <dbReference type="ARBA" id="ARBA00022598"/>
    </source>
</evidence>
<name>A0A937F6E5_9BACT</name>
<dbReference type="Pfam" id="PF02569">
    <property type="entry name" value="Pantoate_ligase"/>
    <property type="match status" value="1"/>
</dbReference>
<dbReference type="InterPro" id="IPR004821">
    <property type="entry name" value="Cyt_trans-like"/>
</dbReference>
<dbReference type="FunFam" id="3.40.50.620:FF:000013">
    <property type="entry name" value="Pantothenate synthetase"/>
    <property type="match status" value="1"/>
</dbReference>
<comment type="caution">
    <text evidence="9">The sequence shown here is derived from an EMBL/GenBank/DDBJ whole genome shotgun (WGS) entry which is preliminary data.</text>
</comment>
<evidence type="ECO:0000256" key="8">
    <source>
        <dbReference type="HAMAP-Rule" id="MF_00158"/>
    </source>
</evidence>
<evidence type="ECO:0000256" key="7">
    <source>
        <dbReference type="ARBA" id="ARBA00048258"/>
    </source>
</evidence>
<reference evidence="9" key="1">
    <citation type="submission" date="2021-01" db="EMBL/GenBank/DDBJ databases">
        <title>Fulvivirga kasyanovii gen. nov., sp nov., a novel member of the phylum Bacteroidetes isolated from seawater in a mussel farm.</title>
        <authorList>
            <person name="Zhao L.-H."/>
            <person name="Wang Z.-J."/>
        </authorList>
    </citation>
    <scope>NUCLEOTIDE SEQUENCE</scope>
    <source>
        <strain evidence="9">2943</strain>
    </source>
</reference>
<feature type="active site" description="Proton donor" evidence="8">
    <location>
        <position position="37"/>
    </location>
</feature>